<accession>A0A1H6EST1</accession>
<proteinExistence type="predicted"/>
<evidence type="ECO:0000313" key="2">
    <source>
        <dbReference type="EMBL" id="SEH00453.1"/>
    </source>
</evidence>
<keyword evidence="1" id="KW-1133">Transmembrane helix</keyword>
<dbReference type="Proteomes" id="UP000236732">
    <property type="component" value="Unassembled WGS sequence"/>
</dbReference>
<dbReference type="EMBL" id="FNVT01000016">
    <property type="protein sequence ID" value="SEH00453.1"/>
    <property type="molecule type" value="Genomic_DNA"/>
</dbReference>
<keyword evidence="1" id="KW-0472">Membrane</keyword>
<reference evidence="2 3" key="1">
    <citation type="submission" date="2016-10" db="EMBL/GenBank/DDBJ databases">
        <authorList>
            <person name="de Groot N.N."/>
        </authorList>
    </citation>
    <scope>NUCLEOTIDE SEQUENCE [LARGE SCALE GENOMIC DNA]</scope>
    <source>
        <strain evidence="2 3">CGMCC 4.7037</strain>
    </source>
</reference>
<sequence>MGGAVLRILGFELKGLAGIGLWVLRRRHGVPEGATVVTYAKEQAFMLGLMTFAMAVETVIVDLLLVAFDVPAWIRYTVLAADVYGLLFSAMLAATCATRPHVVTPSELRVRYAAYFDLRVPLDRIAAVRTSRNYNEDGMVTVKDGRLTVAVASQTNMTIELTEPIIVVRPLGARAEVTSIRLFADFPDQALIALGAGQSALS</sequence>
<dbReference type="AlphaFoldDB" id="A0A1H6EST1"/>
<feature type="transmembrane region" description="Helical" evidence="1">
    <location>
        <begin position="45"/>
        <end position="67"/>
    </location>
</feature>
<evidence type="ECO:0000313" key="3">
    <source>
        <dbReference type="Proteomes" id="UP000236732"/>
    </source>
</evidence>
<keyword evidence="1" id="KW-0812">Transmembrane</keyword>
<keyword evidence="3" id="KW-1185">Reference proteome</keyword>
<feature type="transmembrane region" description="Helical" evidence="1">
    <location>
        <begin position="6"/>
        <end position="24"/>
    </location>
</feature>
<name>A0A1H6EST1_9ACTN</name>
<gene>
    <name evidence="2" type="ORF">SAMN05444920_116188</name>
</gene>
<feature type="transmembrane region" description="Helical" evidence="1">
    <location>
        <begin position="73"/>
        <end position="94"/>
    </location>
</feature>
<evidence type="ECO:0000256" key="1">
    <source>
        <dbReference type="SAM" id="Phobius"/>
    </source>
</evidence>
<organism evidence="2 3">
    <name type="scientific">Nonomuraea solani</name>
    <dbReference type="NCBI Taxonomy" id="1144553"/>
    <lineage>
        <taxon>Bacteria</taxon>
        <taxon>Bacillati</taxon>
        <taxon>Actinomycetota</taxon>
        <taxon>Actinomycetes</taxon>
        <taxon>Streptosporangiales</taxon>
        <taxon>Streptosporangiaceae</taxon>
        <taxon>Nonomuraea</taxon>
    </lineage>
</organism>
<protein>
    <submittedName>
        <fullName evidence="2">Uncharacterized protein</fullName>
    </submittedName>
</protein>